<accession>A0A9P5YDS7</accession>
<evidence type="ECO:0000313" key="2">
    <source>
        <dbReference type="EMBL" id="KAF9466799.1"/>
    </source>
</evidence>
<dbReference type="AlphaFoldDB" id="A0A9P5YDS7"/>
<feature type="region of interest" description="Disordered" evidence="1">
    <location>
        <begin position="67"/>
        <end position="104"/>
    </location>
</feature>
<dbReference type="Proteomes" id="UP000807353">
    <property type="component" value="Unassembled WGS sequence"/>
</dbReference>
<name>A0A9P5YDS7_9AGAR</name>
<feature type="region of interest" description="Disordered" evidence="1">
    <location>
        <begin position="125"/>
        <end position="157"/>
    </location>
</feature>
<keyword evidence="3" id="KW-1185">Reference proteome</keyword>
<gene>
    <name evidence="2" type="ORF">BDZ94DRAFT_1319298</name>
</gene>
<comment type="caution">
    <text evidence="2">The sequence shown here is derived from an EMBL/GenBank/DDBJ whole genome shotgun (WGS) entry which is preliminary data.</text>
</comment>
<evidence type="ECO:0000256" key="1">
    <source>
        <dbReference type="SAM" id="MobiDB-lite"/>
    </source>
</evidence>
<evidence type="ECO:0000313" key="3">
    <source>
        <dbReference type="Proteomes" id="UP000807353"/>
    </source>
</evidence>
<feature type="compositionally biased region" description="Basic residues" evidence="1">
    <location>
        <begin position="333"/>
        <end position="343"/>
    </location>
</feature>
<reference evidence="2" key="1">
    <citation type="submission" date="2020-11" db="EMBL/GenBank/DDBJ databases">
        <authorList>
            <consortium name="DOE Joint Genome Institute"/>
            <person name="Ahrendt S."/>
            <person name="Riley R."/>
            <person name="Andreopoulos W."/>
            <person name="Labutti K."/>
            <person name="Pangilinan J."/>
            <person name="Ruiz-Duenas F.J."/>
            <person name="Barrasa J.M."/>
            <person name="Sanchez-Garcia M."/>
            <person name="Camarero S."/>
            <person name="Miyauchi S."/>
            <person name="Serrano A."/>
            <person name="Linde D."/>
            <person name="Babiker R."/>
            <person name="Drula E."/>
            <person name="Ayuso-Fernandez I."/>
            <person name="Pacheco R."/>
            <person name="Padilla G."/>
            <person name="Ferreira P."/>
            <person name="Barriuso J."/>
            <person name="Kellner H."/>
            <person name="Castanera R."/>
            <person name="Alfaro M."/>
            <person name="Ramirez L."/>
            <person name="Pisabarro A.G."/>
            <person name="Kuo A."/>
            <person name="Tritt A."/>
            <person name="Lipzen A."/>
            <person name="He G."/>
            <person name="Yan M."/>
            <person name="Ng V."/>
            <person name="Cullen D."/>
            <person name="Martin F."/>
            <person name="Rosso M.-N."/>
            <person name="Henrissat B."/>
            <person name="Hibbett D."/>
            <person name="Martinez A.T."/>
            <person name="Grigoriev I.V."/>
        </authorList>
    </citation>
    <scope>NUCLEOTIDE SEQUENCE</scope>
    <source>
        <strain evidence="2">CBS 247.69</strain>
    </source>
</reference>
<organism evidence="2 3">
    <name type="scientific">Collybia nuda</name>
    <dbReference type="NCBI Taxonomy" id="64659"/>
    <lineage>
        <taxon>Eukaryota</taxon>
        <taxon>Fungi</taxon>
        <taxon>Dikarya</taxon>
        <taxon>Basidiomycota</taxon>
        <taxon>Agaricomycotina</taxon>
        <taxon>Agaricomycetes</taxon>
        <taxon>Agaricomycetidae</taxon>
        <taxon>Agaricales</taxon>
        <taxon>Tricholomatineae</taxon>
        <taxon>Clitocybaceae</taxon>
        <taxon>Collybia</taxon>
    </lineage>
</organism>
<feature type="compositionally biased region" description="Basic and acidic residues" evidence="1">
    <location>
        <begin position="78"/>
        <end position="87"/>
    </location>
</feature>
<dbReference type="OrthoDB" id="3068514at2759"/>
<dbReference type="EMBL" id="MU150240">
    <property type="protein sequence ID" value="KAF9466799.1"/>
    <property type="molecule type" value="Genomic_DNA"/>
</dbReference>
<feature type="compositionally biased region" description="Basic and acidic residues" evidence="1">
    <location>
        <begin position="250"/>
        <end position="262"/>
    </location>
</feature>
<sequence length="343" mass="36912">MLAFQKSLHSKYMGLLTDAIKGVQGSPDPDIQNWVSGARTLSDPLAILMSLACLEAILMTYEVKEYETATSPSEGIEEANRETDKGDSSVSTGGDFSRGQHDRHDQRGVILVGLKADEIGTACGKGTVETGPSGSVKKENSTMVPPLNPSETTSNLVSGGAPTISDCAPSSSRPFNHYAWIPRPTPQGLRREYAFNHKSHFELAWVPEFGNVAPRTVEEALPANYFQGGLDVIGSSNAPALVPSMPSRELKEEFEVGDEGKSPSELTRSEGPSIDTNPLISLGTSYPQEGNPGLRRARSMAPVPELVPSSAGVRKRKRIINEGGNNDDEPRPTRRTRSKPNDA</sequence>
<feature type="region of interest" description="Disordered" evidence="1">
    <location>
        <begin position="250"/>
        <end position="343"/>
    </location>
</feature>
<protein>
    <submittedName>
        <fullName evidence="2">Uncharacterized protein</fullName>
    </submittedName>
</protein>
<proteinExistence type="predicted"/>
<feature type="compositionally biased region" description="Polar residues" evidence="1">
    <location>
        <begin position="274"/>
        <end position="288"/>
    </location>
</feature>